<proteinExistence type="predicted"/>
<protein>
    <submittedName>
        <fullName evidence="2">Uncharacterized protein</fullName>
    </submittedName>
</protein>
<keyword evidence="1" id="KW-0175">Coiled coil</keyword>
<reference evidence="2 3" key="1">
    <citation type="submission" date="2016-10" db="EMBL/GenBank/DDBJ databases">
        <title>Genome sequence of the basidiomycete white-rot fungus Trametes pubescens.</title>
        <authorList>
            <person name="Makela M.R."/>
            <person name="Granchi Z."/>
            <person name="Peng M."/>
            <person name="De Vries R.P."/>
            <person name="Grigoriev I."/>
            <person name="Riley R."/>
            <person name="Hilden K."/>
        </authorList>
    </citation>
    <scope>NUCLEOTIDE SEQUENCE [LARGE SCALE GENOMIC DNA]</scope>
    <source>
        <strain evidence="2 3">FBCC735</strain>
    </source>
</reference>
<dbReference type="AlphaFoldDB" id="A0A1M2V7Z5"/>
<dbReference type="EMBL" id="MNAD01001600">
    <property type="protein sequence ID" value="OJT03721.1"/>
    <property type="molecule type" value="Genomic_DNA"/>
</dbReference>
<sequence>MIASIGDFVVDMGSDGPILSQGFLDNVLKHDSHLVKEDIEEREELEKVKREVDVEKQEHTVAKQTAGKLTHWPPQYDKVSMVDHAESALRG</sequence>
<dbReference type="STRING" id="154538.A0A1M2V7Z5"/>
<accession>A0A1M2V7Z5</accession>
<organism evidence="2 3">
    <name type="scientific">Trametes pubescens</name>
    <name type="common">White-rot fungus</name>
    <dbReference type="NCBI Taxonomy" id="154538"/>
    <lineage>
        <taxon>Eukaryota</taxon>
        <taxon>Fungi</taxon>
        <taxon>Dikarya</taxon>
        <taxon>Basidiomycota</taxon>
        <taxon>Agaricomycotina</taxon>
        <taxon>Agaricomycetes</taxon>
        <taxon>Polyporales</taxon>
        <taxon>Polyporaceae</taxon>
        <taxon>Trametes</taxon>
    </lineage>
</organism>
<keyword evidence="3" id="KW-1185">Reference proteome</keyword>
<evidence type="ECO:0000256" key="1">
    <source>
        <dbReference type="SAM" id="Coils"/>
    </source>
</evidence>
<evidence type="ECO:0000313" key="3">
    <source>
        <dbReference type="Proteomes" id="UP000184267"/>
    </source>
</evidence>
<feature type="coiled-coil region" evidence="1">
    <location>
        <begin position="35"/>
        <end position="65"/>
    </location>
</feature>
<gene>
    <name evidence="2" type="ORF">TRAPUB_5625</name>
</gene>
<name>A0A1M2V7Z5_TRAPU</name>
<evidence type="ECO:0000313" key="2">
    <source>
        <dbReference type="EMBL" id="OJT03721.1"/>
    </source>
</evidence>
<dbReference type="Proteomes" id="UP000184267">
    <property type="component" value="Unassembled WGS sequence"/>
</dbReference>
<comment type="caution">
    <text evidence="2">The sequence shown here is derived from an EMBL/GenBank/DDBJ whole genome shotgun (WGS) entry which is preliminary data.</text>
</comment>